<evidence type="ECO:0000259" key="5">
    <source>
        <dbReference type="PROSITE" id="PS50003"/>
    </source>
</evidence>
<dbReference type="GO" id="GO:0031410">
    <property type="term" value="C:cytoplasmic vesicle"/>
    <property type="evidence" value="ECO:0007669"/>
    <property type="project" value="UniProtKB-ARBA"/>
</dbReference>
<feature type="region of interest" description="Disordered" evidence="4">
    <location>
        <begin position="274"/>
        <end position="297"/>
    </location>
</feature>
<reference evidence="7 8" key="1">
    <citation type="submission" date="2020-06" db="EMBL/GenBank/DDBJ databases">
        <authorList>
            <consortium name="Wellcome Sanger Institute Data Sharing"/>
        </authorList>
    </citation>
    <scope>NUCLEOTIDE SEQUENCE [LARGE SCALE GENOMIC DNA]</scope>
</reference>
<dbReference type="SMART" id="SM00233">
    <property type="entry name" value="PH"/>
    <property type="match status" value="1"/>
</dbReference>
<dbReference type="Gene3D" id="1.10.472.80">
    <property type="entry name" value="Ypt/Rab-GAP domain of gyp1p, domain 3"/>
    <property type="match status" value="1"/>
</dbReference>
<dbReference type="InterPro" id="IPR000195">
    <property type="entry name" value="Rab-GAP-TBC_dom"/>
</dbReference>
<feature type="coiled-coil region" evidence="3">
    <location>
        <begin position="365"/>
        <end position="420"/>
    </location>
</feature>
<keyword evidence="1" id="KW-0343">GTPase activation</keyword>
<dbReference type="PROSITE" id="PS50003">
    <property type="entry name" value="PH_DOMAIN"/>
    <property type="match status" value="1"/>
</dbReference>
<dbReference type="Gene3D" id="2.30.29.30">
    <property type="entry name" value="Pleckstrin-homology domain (PH domain)/Phosphotyrosine-binding domain (PTB)"/>
    <property type="match status" value="1"/>
</dbReference>
<feature type="region of interest" description="Disordered" evidence="4">
    <location>
        <begin position="900"/>
        <end position="939"/>
    </location>
</feature>
<dbReference type="PANTHER" id="PTHR47219">
    <property type="entry name" value="RAB GTPASE-ACTIVATING PROTEIN 1-LIKE"/>
    <property type="match status" value="1"/>
</dbReference>
<dbReference type="RefSeq" id="XP_028816904.1">
    <property type="nucleotide sequence ID" value="XM_028961071.1"/>
</dbReference>
<evidence type="ECO:0000313" key="7">
    <source>
        <dbReference type="Ensembl" id="ENSDCDP00010037395.1"/>
    </source>
</evidence>
<gene>
    <name evidence="7" type="primary">TBC1D2</name>
</gene>
<dbReference type="Ensembl" id="ENSDCDT00010046963.1">
    <property type="protein sequence ID" value="ENSDCDP00010037395.1"/>
    <property type="gene ID" value="ENSDCDG00010024359.1"/>
</dbReference>
<dbReference type="SMART" id="SM00164">
    <property type="entry name" value="TBC"/>
    <property type="match status" value="1"/>
</dbReference>
<evidence type="ECO:0000256" key="1">
    <source>
        <dbReference type="ARBA" id="ARBA00022468"/>
    </source>
</evidence>
<dbReference type="InterPro" id="IPR001849">
    <property type="entry name" value="PH_domain"/>
</dbReference>
<evidence type="ECO:0000256" key="3">
    <source>
        <dbReference type="SAM" id="Coils"/>
    </source>
</evidence>
<reference evidence="7" key="2">
    <citation type="submission" date="2025-08" db="UniProtKB">
        <authorList>
            <consortium name="Ensembl"/>
        </authorList>
    </citation>
    <scope>IDENTIFICATION</scope>
</reference>
<dbReference type="InterPro" id="IPR035969">
    <property type="entry name" value="Rab-GAP_TBC_sf"/>
</dbReference>
<sequence>MEGGDQGGNPSEGREETSDPHPPGPCDAITAQPNGGQCDGGSQQAEMPTGNSHAPPDPGAKLCGYLCKQGGPLKIWKSRWFTYEEQKSQLYYYRTAQDVAPLGCVGLTSATFSYPLQGEEGSFLIQTPERTVILKAANRHAMLYWLQQLQLKRWQHRTRRGESLQTEGPNAGPVEFLPLVKMPEGLVGEEAANQPGPRRTSLTNISIKHPLIEFQNLRQRCPSQDQSRSVFHLDVTPPAPSPTRALHTLDMQASQNDTPSPRTPSCESPGVFSPVALSDVPENPFEESSGRRKKKGLYATLPIDRRSKEHSTRQQLELLTLTEEVKAQKELVLLLHKALESSQLEKRSCVEFLAASGECERLELLRHRERQAADLQARVDRLQGENEDLRAALQQRDTNASDLQENVQLLLQKNQAKQEVILKLSEQMANCVTDQQCTISMEAFKRLMQDVQNLKDDIDAYKTQNRFLNSEIYQLTRLWRSSSEQEKSLMMKCAYLEARGCQRESKYLAVLRELQDSKTLSDTHRNELRNLIEEALQGEQKDVLAIKPASEYDEYGFKLIANYEVEDMKLLSKIQALEIRSHNLLNQEAGDRPLLARWAQYMAGRPSDELSPSPELKALLRGGVPREYRARVWRWLSWTRTRSIRERHPDKYRMLCQKSNTSPHPASHQIQLDLPRTLTTNQHFSSPSSPALEKLHRILLAFSWHNHNIGYCQGLNRIAALALVVLGDEEDAFWCLVTVADAIMPKDYYTKTLTDSQADQWVLKDFMAEKLPRLHAHLQEHSVDVALATFNWFLVVFVESLPSDILLRVWDAFLYEGTKVIFRYALALFKYKEEDILKIHDTVEIYHYLRFFTKTITDSRKLTNIAFNDMNPFSRRQLQNRRAHHRERLLARLRELEAEQEKYASMSSQPSERKDKELDNGASEDDEEIACKNLEGTVK</sequence>
<organism evidence="7 8">
    <name type="scientific">Denticeps clupeoides</name>
    <name type="common">denticle herring</name>
    <dbReference type="NCBI Taxonomy" id="299321"/>
    <lineage>
        <taxon>Eukaryota</taxon>
        <taxon>Metazoa</taxon>
        <taxon>Chordata</taxon>
        <taxon>Craniata</taxon>
        <taxon>Vertebrata</taxon>
        <taxon>Euteleostomi</taxon>
        <taxon>Actinopterygii</taxon>
        <taxon>Neopterygii</taxon>
        <taxon>Teleostei</taxon>
        <taxon>Clupei</taxon>
        <taxon>Clupeiformes</taxon>
        <taxon>Denticipitoidei</taxon>
        <taxon>Denticipitidae</taxon>
        <taxon>Denticeps</taxon>
    </lineage>
</organism>
<feature type="domain" description="PH" evidence="5">
    <location>
        <begin position="59"/>
        <end position="154"/>
    </location>
</feature>
<dbReference type="GO" id="GO:0005829">
    <property type="term" value="C:cytosol"/>
    <property type="evidence" value="ECO:0007669"/>
    <property type="project" value="UniProtKB-ARBA"/>
</dbReference>
<evidence type="ECO:0000256" key="4">
    <source>
        <dbReference type="SAM" id="MobiDB-lite"/>
    </source>
</evidence>
<dbReference type="SUPFAM" id="SSF50729">
    <property type="entry name" value="PH domain-like"/>
    <property type="match status" value="1"/>
</dbReference>
<dbReference type="FunFam" id="1.10.8.270:FF:000014">
    <property type="entry name" value="Putative TBC1 domain family member 2B"/>
    <property type="match status" value="1"/>
</dbReference>
<name>A0AAY4CVW4_9TELE</name>
<dbReference type="Pfam" id="PF00169">
    <property type="entry name" value="PH"/>
    <property type="match status" value="1"/>
</dbReference>
<dbReference type="GO" id="GO:0031267">
    <property type="term" value="F:small GTPase binding"/>
    <property type="evidence" value="ECO:0007669"/>
    <property type="project" value="TreeGrafter"/>
</dbReference>
<dbReference type="GeneTree" id="ENSGT00940000159937"/>
<dbReference type="FunFam" id="2.30.29.30:FF:000248">
    <property type="entry name" value="TBC1 domain family member 2A isoform X1"/>
    <property type="match status" value="1"/>
</dbReference>
<reference evidence="7" key="3">
    <citation type="submission" date="2025-09" db="UniProtKB">
        <authorList>
            <consortium name="Ensembl"/>
        </authorList>
    </citation>
    <scope>IDENTIFICATION</scope>
</reference>
<keyword evidence="8" id="KW-1185">Reference proteome</keyword>
<feature type="domain" description="Rab-GAP TBC" evidence="6">
    <location>
        <begin position="623"/>
        <end position="817"/>
    </location>
</feature>
<dbReference type="InterPro" id="IPR011993">
    <property type="entry name" value="PH-like_dom_sf"/>
</dbReference>
<evidence type="ECO:0000259" key="6">
    <source>
        <dbReference type="PROSITE" id="PS50086"/>
    </source>
</evidence>
<protein>
    <recommendedName>
        <fullName evidence="9">TBC1 domain family member 2A</fullName>
    </recommendedName>
</protein>
<feature type="region of interest" description="Disordered" evidence="4">
    <location>
        <begin position="223"/>
        <end position="245"/>
    </location>
</feature>
<evidence type="ECO:0008006" key="9">
    <source>
        <dbReference type="Google" id="ProtNLM"/>
    </source>
</evidence>
<feature type="compositionally biased region" description="Polar residues" evidence="4">
    <location>
        <begin position="31"/>
        <end position="52"/>
    </location>
</feature>
<dbReference type="CDD" id="cd01265">
    <property type="entry name" value="PH_TBC1D2A"/>
    <property type="match status" value="1"/>
</dbReference>
<proteinExistence type="predicted"/>
<dbReference type="PANTHER" id="PTHR47219:SF20">
    <property type="entry name" value="TBC1 DOMAIN FAMILY MEMBER 2B"/>
    <property type="match status" value="1"/>
</dbReference>
<feature type="coiled-coil region" evidence="3">
    <location>
        <begin position="444"/>
        <end position="471"/>
    </location>
</feature>
<evidence type="ECO:0000313" key="8">
    <source>
        <dbReference type="Proteomes" id="UP000694580"/>
    </source>
</evidence>
<dbReference type="GeneID" id="114768636"/>
<dbReference type="FunFam" id="1.10.472.80:FF:000018">
    <property type="entry name" value="TBC1 domain family member 2B"/>
    <property type="match status" value="1"/>
</dbReference>
<dbReference type="PROSITE" id="PS50086">
    <property type="entry name" value="TBC_RABGAP"/>
    <property type="match status" value="1"/>
</dbReference>
<accession>A0AAY4CVW4</accession>
<dbReference type="GO" id="GO:0005096">
    <property type="term" value="F:GTPase activator activity"/>
    <property type="evidence" value="ECO:0007669"/>
    <property type="project" value="UniProtKB-KW"/>
</dbReference>
<dbReference type="AlphaFoldDB" id="A0AAY4CVW4"/>
<dbReference type="SUPFAM" id="SSF47923">
    <property type="entry name" value="Ypt/Rab-GAP domain of gyp1p"/>
    <property type="match status" value="2"/>
</dbReference>
<dbReference type="Pfam" id="PF00566">
    <property type="entry name" value="RabGAP-TBC"/>
    <property type="match status" value="1"/>
</dbReference>
<dbReference type="Gene3D" id="1.10.8.270">
    <property type="entry name" value="putative rabgap domain of human tbc1 domain family member 14 like domains"/>
    <property type="match status" value="1"/>
</dbReference>
<dbReference type="InterPro" id="IPR050302">
    <property type="entry name" value="Rab_GAP_TBC_domain"/>
</dbReference>
<keyword evidence="2 3" id="KW-0175">Coiled coil</keyword>
<evidence type="ECO:0000256" key="2">
    <source>
        <dbReference type="ARBA" id="ARBA00023054"/>
    </source>
</evidence>
<feature type="region of interest" description="Disordered" evidence="4">
    <location>
        <begin position="1"/>
        <end position="55"/>
    </location>
</feature>
<dbReference type="Proteomes" id="UP000694580">
    <property type="component" value="Chromosome 18"/>
</dbReference>